<dbReference type="PANTHER" id="PTHR43344">
    <property type="entry name" value="PHOSPHOSERINE PHOSPHATASE"/>
    <property type="match status" value="1"/>
</dbReference>
<evidence type="ECO:0000313" key="5">
    <source>
        <dbReference type="Proteomes" id="UP000291078"/>
    </source>
</evidence>
<dbReference type="OrthoDB" id="9799365at2"/>
<dbReference type="Pfam" id="PF12710">
    <property type="entry name" value="HAD"/>
    <property type="match status" value="1"/>
</dbReference>
<keyword evidence="2" id="KW-0378">Hydrolase</keyword>
<comment type="caution">
    <text evidence="4">The sequence shown here is derived from an EMBL/GenBank/DDBJ whole genome shotgun (WGS) entry which is preliminary data.</text>
</comment>
<protein>
    <submittedName>
        <fullName evidence="4">Phosphoserine phosphatase</fullName>
    </submittedName>
</protein>
<dbReference type="CDD" id="cd01427">
    <property type="entry name" value="HAD_like"/>
    <property type="match status" value="1"/>
</dbReference>
<dbReference type="PANTHER" id="PTHR43344:SF13">
    <property type="entry name" value="PHOSPHATASE RV3661-RELATED"/>
    <property type="match status" value="1"/>
</dbReference>
<dbReference type="InterPro" id="IPR023214">
    <property type="entry name" value="HAD_sf"/>
</dbReference>
<dbReference type="AlphaFoldDB" id="A0A4Q7RYV8"/>
<evidence type="ECO:0000256" key="1">
    <source>
        <dbReference type="ARBA" id="ARBA00022723"/>
    </source>
</evidence>
<keyword evidence="5" id="KW-1185">Reference proteome</keyword>
<evidence type="ECO:0000256" key="2">
    <source>
        <dbReference type="ARBA" id="ARBA00022801"/>
    </source>
</evidence>
<dbReference type="Gene3D" id="3.40.50.1000">
    <property type="entry name" value="HAD superfamily/HAD-like"/>
    <property type="match status" value="1"/>
</dbReference>
<organism evidence="4 5">
    <name type="scientific">Cupriavidus agavae</name>
    <dbReference type="NCBI Taxonomy" id="1001822"/>
    <lineage>
        <taxon>Bacteria</taxon>
        <taxon>Pseudomonadati</taxon>
        <taxon>Pseudomonadota</taxon>
        <taxon>Betaproteobacteria</taxon>
        <taxon>Burkholderiales</taxon>
        <taxon>Burkholderiaceae</taxon>
        <taxon>Cupriavidus</taxon>
    </lineage>
</organism>
<reference evidence="4 5" key="1">
    <citation type="journal article" date="2015" name="Stand. Genomic Sci.">
        <title>Genomic Encyclopedia of Bacterial and Archaeal Type Strains, Phase III: the genomes of soil and plant-associated and newly described type strains.</title>
        <authorList>
            <person name="Whitman W.B."/>
            <person name="Woyke T."/>
            <person name="Klenk H.P."/>
            <person name="Zhou Y."/>
            <person name="Lilburn T.G."/>
            <person name="Beck B.J."/>
            <person name="De Vos P."/>
            <person name="Vandamme P."/>
            <person name="Eisen J.A."/>
            <person name="Garrity G."/>
            <person name="Hugenholtz P."/>
            <person name="Kyrpides N.C."/>
        </authorList>
    </citation>
    <scope>NUCLEOTIDE SEQUENCE [LARGE SCALE GENOMIC DNA]</scope>
    <source>
        <strain evidence="4 5">ASC-9842</strain>
    </source>
</reference>
<name>A0A4Q7RYV8_9BURK</name>
<dbReference type="EMBL" id="SGXM01000002">
    <property type="protein sequence ID" value="RZT39091.1"/>
    <property type="molecule type" value="Genomic_DNA"/>
</dbReference>
<dbReference type="Proteomes" id="UP000291078">
    <property type="component" value="Unassembled WGS sequence"/>
</dbReference>
<dbReference type="SUPFAM" id="SSF56784">
    <property type="entry name" value="HAD-like"/>
    <property type="match status" value="1"/>
</dbReference>
<keyword evidence="3" id="KW-0460">Magnesium</keyword>
<dbReference type="GO" id="GO:0046872">
    <property type="term" value="F:metal ion binding"/>
    <property type="evidence" value="ECO:0007669"/>
    <property type="project" value="UniProtKB-KW"/>
</dbReference>
<keyword evidence="1" id="KW-0479">Metal-binding</keyword>
<dbReference type="GO" id="GO:0016787">
    <property type="term" value="F:hydrolase activity"/>
    <property type="evidence" value="ECO:0007669"/>
    <property type="project" value="UniProtKB-KW"/>
</dbReference>
<gene>
    <name evidence="4" type="ORF">EV147_2285</name>
</gene>
<evidence type="ECO:0000256" key="3">
    <source>
        <dbReference type="ARBA" id="ARBA00022842"/>
    </source>
</evidence>
<evidence type="ECO:0000313" key="4">
    <source>
        <dbReference type="EMBL" id="RZT39091.1"/>
    </source>
</evidence>
<dbReference type="InterPro" id="IPR036412">
    <property type="entry name" value="HAD-like_sf"/>
</dbReference>
<dbReference type="InterPro" id="IPR050582">
    <property type="entry name" value="HAD-like_SerB"/>
</dbReference>
<sequence length="372" mass="41110">MALSARRESARREEARREEAPARLRVAVAAAAMSLAVALGGCASGTHHADAQAPGVAAGANQPAQASAALPSWRDGKARQAIVSFVERVSKPGSPDFVPPAERIAVFDNDGTLWSEQPMYFQFFFLLDQVKAAAPQHPEWKNDPAFKALMANDIPGALREEKRLMALIAQVSGGMTVDAYDKIIRTWLDQARHPTLKRPYTELVYQPQLELMRYLREKGFKTFIVSGGTLEFMRPWSERVYGIPPEQVVGSTYGITYALRDGQMTLVRGPRLEFNNDGPGKPVGIYRHIGRRPILAVGNSDGDLEMLQYTMAGAGPRMAVLVHHDDAQREVAYDRKSKIGTLDKALDVANARGWTVISMQKDWAQIFPPAQR</sequence>
<proteinExistence type="predicted"/>
<accession>A0A4Q7RYV8</accession>